<organism evidence="1 2">
    <name type="scientific">Secundilactobacillus collinoides</name>
    <name type="common">Lactobacillus collinoides</name>
    <dbReference type="NCBI Taxonomy" id="33960"/>
    <lineage>
        <taxon>Bacteria</taxon>
        <taxon>Bacillati</taxon>
        <taxon>Bacillota</taxon>
        <taxon>Bacilli</taxon>
        <taxon>Lactobacillales</taxon>
        <taxon>Lactobacillaceae</taxon>
        <taxon>Secundilactobacillus</taxon>
    </lineage>
</organism>
<accession>A0A166GE86</accession>
<comment type="caution">
    <text evidence="1">The sequence shown here is derived from an EMBL/GenBank/DDBJ whole genome shotgun (WGS) entry which is preliminary data.</text>
</comment>
<dbReference type="AlphaFoldDB" id="A0A166GE86"/>
<gene>
    <name evidence="1" type="ORF">TY91_11690</name>
</gene>
<evidence type="ECO:0000313" key="1">
    <source>
        <dbReference type="EMBL" id="KZL38827.1"/>
    </source>
</evidence>
<keyword evidence="2" id="KW-1185">Reference proteome</keyword>
<evidence type="ECO:0000313" key="2">
    <source>
        <dbReference type="Proteomes" id="UP000076480"/>
    </source>
</evidence>
<dbReference type="PATRIC" id="fig|33960.6.peg.2980"/>
<proteinExistence type="predicted"/>
<dbReference type="Proteomes" id="UP000076480">
    <property type="component" value="Unassembled WGS sequence"/>
</dbReference>
<sequence length="67" mass="7586">MRTMNKNQQILLKYLESLIPKDDVLLGLAEFQIRLGDHSVPKEVYVALGVLNNNEINSVLHELTKPA</sequence>
<protein>
    <submittedName>
        <fullName evidence="1">Uncharacterized protein</fullName>
    </submittedName>
</protein>
<dbReference type="EMBL" id="JYDC01000062">
    <property type="protein sequence ID" value="KZL38827.1"/>
    <property type="molecule type" value="Genomic_DNA"/>
</dbReference>
<reference evidence="1 2" key="1">
    <citation type="submission" date="2015-02" db="EMBL/GenBank/DDBJ databases">
        <title>Draft genome sequence of Lactobacillus collinoides CUPV2371 isolated from a natural cider, the first genome sequence of a strain of this species.</title>
        <authorList>
            <person name="Puertas A.I."/>
            <person name="Spano G."/>
            <person name="Capozzi V."/>
            <person name="Lamontanara A."/>
            <person name="Orru L."/>
            <person name="Duenas M.T."/>
        </authorList>
    </citation>
    <scope>NUCLEOTIDE SEQUENCE [LARGE SCALE GENOMIC DNA]</scope>
    <source>
        <strain evidence="1 2">237</strain>
    </source>
</reference>
<name>A0A166GE86_SECCO</name>